<dbReference type="RefSeq" id="XP_024499308.1">
    <property type="nucleotide sequence ID" value="XM_024653485.1"/>
</dbReference>
<organism evidence="2">
    <name type="scientific">Strongyloides ratti</name>
    <name type="common">Parasitic roundworm</name>
    <dbReference type="NCBI Taxonomy" id="34506"/>
    <lineage>
        <taxon>Eukaryota</taxon>
        <taxon>Metazoa</taxon>
        <taxon>Ecdysozoa</taxon>
        <taxon>Nematoda</taxon>
        <taxon>Chromadorea</taxon>
        <taxon>Rhabditida</taxon>
        <taxon>Tylenchina</taxon>
        <taxon>Panagrolaimomorpha</taxon>
        <taxon>Strongyloidoidea</taxon>
        <taxon>Strongyloididae</taxon>
        <taxon>Strongyloides</taxon>
    </lineage>
</organism>
<feature type="transmembrane region" description="Helical" evidence="1">
    <location>
        <begin position="12"/>
        <end position="34"/>
    </location>
</feature>
<keyword evidence="1" id="KW-0812">Transmembrane</keyword>
<protein>
    <submittedName>
        <fullName evidence="2 4">Uncharacterized protein</fullName>
    </submittedName>
</protein>
<evidence type="ECO:0000256" key="1">
    <source>
        <dbReference type="SAM" id="Phobius"/>
    </source>
</evidence>
<evidence type="ECO:0000313" key="5">
    <source>
        <dbReference type="WormBase" id="SRAE_X000183800"/>
    </source>
</evidence>
<gene>
    <name evidence="2 4 5" type="ORF">SRAE_X000183800</name>
</gene>
<name>A0A090KXZ1_STRRB</name>
<dbReference type="EMBL" id="LN609397">
    <property type="protein sequence ID" value="CEF60098.1"/>
    <property type="molecule type" value="Genomic_DNA"/>
</dbReference>
<evidence type="ECO:0000313" key="2">
    <source>
        <dbReference type="EMBL" id="CEF60098.1"/>
    </source>
</evidence>
<dbReference type="AlphaFoldDB" id="A0A090KXZ1"/>
<proteinExistence type="predicted"/>
<reference evidence="3" key="1">
    <citation type="submission" date="2014-09" db="EMBL/GenBank/DDBJ databases">
        <authorList>
            <person name="Martin A.A."/>
        </authorList>
    </citation>
    <scope>NUCLEOTIDE SEQUENCE</scope>
    <source>
        <strain evidence="3">ED321</strain>
    </source>
</reference>
<reference evidence="2" key="2">
    <citation type="submission" date="2014-09" db="EMBL/GenBank/DDBJ databases">
        <authorList>
            <person name="Aslett A.Martin."/>
        </authorList>
    </citation>
    <scope>NUCLEOTIDE SEQUENCE</scope>
    <source>
        <strain evidence="2">ED321 Heterogonic</strain>
    </source>
</reference>
<keyword evidence="1" id="KW-1133">Transmembrane helix</keyword>
<reference evidence="4" key="3">
    <citation type="submission" date="2020-12" db="UniProtKB">
        <authorList>
            <consortium name="WormBaseParasite"/>
        </authorList>
    </citation>
    <scope>IDENTIFICATION</scope>
</reference>
<dbReference type="Proteomes" id="UP000035682">
    <property type="component" value="Unplaced"/>
</dbReference>
<sequence length="252" mass="28869">MIAFKLYLSLKMILIYLLKFNILVIFFTFISYVYGCFPIIVPETTPKPPVCCQPLKLGLIKRVPPIKGSYSSGWDQCSILNSYNNEPCPNRGMFTCRMAPYSNAIGTNLQLIKDNITVVEENHHADISEIWVTCVDGEWKINGKTFTHFILLIFVIIKKTQFEIDFDLPNDVPTAHSIRFTKVSNEGNVNRNRNNNVKGMSFDPENAMKDLSDYEDSVQFKRHGGKFSRNRNSFKISDISGTNSRFNRMQGK</sequence>
<accession>A0A090KXZ1</accession>
<dbReference type="GeneID" id="36384909"/>
<dbReference type="CTD" id="36384909"/>
<dbReference type="WBParaSite" id="SRAE_X000183800.1">
    <property type="protein sequence ID" value="SRAE_X000183800.1"/>
    <property type="gene ID" value="WBGene00267415"/>
</dbReference>
<keyword evidence="1" id="KW-0472">Membrane</keyword>
<dbReference type="WormBase" id="SRAE_X000183800">
    <property type="protein sequence ID" value="SRP00440"/>
    <property type="gene ID" value="WBGene00267415"/>
</dbReference>
<keyword evidence="3" id="KW-1185">Reference proteome</keyword>
<evidence type="ECO:0000313" key="3">
    <source>
        <dbReference type="Proteomes" id="UP000035682"/>
    </source>
</evidence>
<evidence type="ECO:0000313" key="4">
    <source>
        <dbReference type="WBParaSite" id="SRAE_X000183800.1"/>
    </source>
</evidence>